<dbReference type="PANTHER" id="PTHR12110:SF41">
    <property type="entry name" value="INOSOSE DEHYDRATASE"/>
    <property type="match status" value="1"/>
</dbReference>
<dbReference type="InterPro" id="IPR006311">
    <property type="entry name" value="TAT_signal"/>
</dbReference>
<reference evidence="3" key="1">
    <citation type="journal article" date="2019" name="Int. J. Syst. Evol. Microbiol.">
        <title>The Global Catalogue of Microorganisms (GCM) 10K type strain sequencing project: providing services to taxonomists for standard genome sequencing and annotation.</title>
        <authorList>
            <consortium name="The Broad Institute Genomics Platform"/>
            <consortium name="The Broad Institute Genome Sequencing Center for Infectious Disease"/>
            <person name="Wu L."/>
            <person name="Ma J."/>
        </authorList>
    </citation>
    <scope>NUCLEOTIDE SEQUENCE [LARGE SCALE GENOMIC DNA]</scope>
    <source>
        <strain evidence="3">JCM 18459</strain>
    </source>
</reference>
<evidence type="ECO:0000259" key="1">
    <source>
        <dbReference type="Pfam" id="PF01261"/>
    </source>
</evidence>
<dbReference type="InterPro" id="IPR036237">
    <property type="entry name" value="Xyl_isomerase-like_sf"/>
</dbReference>
<dbReference type="InterPro" id="IPR013022">
    <property type="entry name" value="Xyl_isomerase-like_TIM-brl"/>
</dbReference>
<dbReference type="Proteomes" id="UP001500221">
    <property type="component" value="Unassembled WGS sequence"/>
</dbReference>
<keyword evidence="3" id="KW-1185">Reference proteome</keyword>
<dbReference type="EMBL" id="BAABKG010000005">
    <property type="protein sequence ID" value="GAA5155015.1"/>
    <property type="molecule type" value="Genomic_DNA"/>
</dbReference>
<proteinExistence type="predicted"/>
<dbReference type="InterPro" id="IPR050312">
    <property type="entry name" value="IolE/XylAMocC-like"/>
</dbReference>
<organism evidence="2 3">
    <name type="scientific">Nocardioides marinquilinus</name>
    <dbReference type="NCBI Taxonomy" id="1210400"/>
    <lineage>
        <taxon>Bacteria</taxon>
        <taxon>Bacillati</taxon>
        <taxon>Actinomycetota</taxon>
        <taxon>Actinomycetes</taxon>
        <taxon>Propionibacteriales</taxon>
        <taxon>Nocardioidaceae</taxon>
        <taxon>Nocardioides</taxon>
    </lineage>
</organism>
<dbReference type="PROSITE" id="PS51318">
    <property type="entry name" value="TAT"/>
    <property type="match status" value="1"/>
</dbReference>
<sequence>MTDQPTSPRPLTDEQARFGRRLGLSRRQTLAASMGLATAGAVGAAVTTASPASAVPNRALVPPPRRGIILYTVRDVIGRDPGTTDAPSGFREVLKYLSEVGYRQVEFAGYTQHANAVGGADLGTTQGARQLKRWLDAFGIVAQGNHGSVPSTITAATLAEFDRTCEIATILGMKHVGTGGDPTGGSTKAEWDAAADRWNILGERAMRNHGLKLYTHNHDGAYGFLLDSPDAAGAMIRSTGVRKLEYFLSVTDPKFVWLEMDIYWAHVAQFKHTDFTAPDGAEARNIFDPALLVARHARRYPLFHAKDGNNVPTADSGYDMVPLGQGDIDYQSFFRRIDSRNYANPMFEMDNGTYGNGSLDNARISIEAMAALKG</sequence>
<evidence type="ECO:0000313" key="2">
    <source>
        <dbReference type="EMBL" id="GAA5155015.1"/>
    </source>
</evidence>
<dbReference type="GO" id="GO:0016853">
    <property type="term" value="F:isomerase activity"/>
    <property type="evidence" value="ECO:0007669"/>
    <property type="project" value="UniProtKB-KW"/>
</dbReference>
<keyword evidence="2" id="KW-0413">Isomerase</keyword>
<dbReference type="RefSeq" id="WP_345462839.1">
    <property type="nucleotide sequence ID" value="NZ_BAABKG010000005.1"/>
</dbReference>
<name>A0ABP9Q5A8_9ACTN</name>
<feature type="domain" description="Xylose isomerase-like TIM barrel" evidence="1">
    <location>
        <begin position="95"/>
        <end position="348"/>
    </location>
</feature>
<dbReference type="SUPFAM" id="SSF51658">
    <property type="entry name" value="Xylose isomerase-like"/>
    <property type="match status" value="1"/>
</dbReference>
<dbReference type="Gene3D" id="3.20.20.150">
    <property type="entry name" value="Divalent-metal-dependent TIM barrel enzymes"/>
    <property type="match status" value="1"/>
</dbReference>
<comment type="caution">
    <text evidence="2">The sequence shown here is derived from an EMBL/GenBank/DDBJ whole genome shotgun (WGS) entry which is preliminary data.</text>
</comment>
<gene>
    <name evidence="2" type="ORF">GCM10023340_39540</name>
</gene>
<accession>A0ABP9Q5A8</accession>
<dbReference type="PANTHER" id="PTHR12110">
    <property type="entry name" value="HYDROXYPYRUVATE ISOMERASE"/>
    <property type="match status" value="1"/>
</dbReference>
<dbReference type="Pfam" id="PF01261">
    <property type="entry name" value="AP_endonuc_2"/>
    <property type="match status" value="1"/>
</dbReference>
<evidence type="ECO:0000313" key="3">
    <source>
        <dbReference type="Proteomes" id="UP001500221"/>
    </source>
</evidence>
<protein>
    <submittedName>
        <fullName evidence="2">Sugar phosphate isomerase/epimerase</fullName>
    </submittedName>
</protein>